<protein>
    <recommendedName>
        <fullName evidence="4">RNA-binding S4 domain-containing protein</fullName>
    </recommendedName>
</protein>
<accession>A0A1V4QGE2</accession>
<name>A0A1V4QGE2_UNCW3</name>
<dbReference type="AlphaFoldDB" id="A0A1V4QGE2"/>
<reference evidence="3" key="1">
    <citation type="submission" date="2017-01" db="EMBL/GenBank/DDBJ databases">
        <title>Novel pathways for hydrocarbon cycling and metabolic interdependencies in hydrothermal sediment communities.</title>
        <authorList>
            <person name="Dombrowski N."/>
            <person name="Seitz K."/>
            <person name="Teske A."/>
            <person name="Baker B."/>
        </authorList>
    </citation>
    <scope>NUCLEOTIDE SEQUENCE [LARGE SCALE GENOMIC DNA]</scope>
</reference>
<keyword evidence="1" id="KW-0694">RNA-binding</keyword>
<proteinExistence type="predicted"/>
<dbReference type="Proteomes" id="UP000191663">
    <property type="component" value="Unassembled WGS sequence"/>
</dbReference>
<dbReference type="PROSITE" id="PS50889">
    <property type="entry name" value="S4"/>
    <property type="match status" value="1"/>
</dbReference>
<dbReference type="EMBL" id="MUKB01000045">
    <property type="protein sequence ID" value="OPX18067.1"/>
    <property type="molecule type" value="Genomic_DNA"/>
</dbReference>
<comment type="caution">
    <text evidence="2">The sequence shown here is derived from an EMBL/GenBank/DDBJ whole genome shotgun (WGS) entry which is preliminary data.</text>
</comment>
<dbReference type="GO" id="GO:0003723">
    <property type="term" value="F:RNA binding"/>
    <property type="evidence" value="ECO:0007669"/>
    <property type="project" value="UniProtKB-KW"/>
</dbReference>
<evidence type="ECO:0000313" key="3">
    <source>
        <dbReference type="Proteomes" id="UP000191663"/>
    </source>
</evidence>
<gene>
    <name evidence="2" type="ORF">BXT86_03145</name>
</gene>
<dbReference type="SUPFAM" id="SSF55174">
    <property type="entry name" value="Alpha-L RNA-binding motif"/>
    <property type="match status" value="1"/>
</dbReference>
<organism evidence="2 3">
    <name type="scientific">candidate division WOR-3 bacterium 4484_100</name>
    <dbReference type="NCBI Taxonomy" id="1936077"/>
    <lineage>
        <taxon>Bacteria</taxon>
        <taxon>Bacteria division WOR-3</taxon>
    </lineage>
</organism>
<sequence length="67" mass="7724">MIAKIMCDKNYVRLNGHYVKPSKAVNIGDLLEIETPKGTRKFLIQDIPTGNVKKAERNLYYQEITEI</sequence>
<evidence type="ECO:0008006" key="4">
    <source>
        <dbReference type="Google" id="ProtNLM"/>
    </source>
</evidence>
<dbReference type="Gene3D" id="3.10.290.10">
    <property type="entry name" value="RNA-binding S4 domain"/>
    <property type="match status" value="1"/>
</dbReference>
<dbReference type="InterPro" id="IPR036986">
    <property type="entry name" value="S4_RNA-bd_sf"/>
</dbReference>
<evidence type="ECO:0000313" key="2">
    <source>
        <dbReference type="EMBL" id="OPX18067.1"/>
    </source>
</evidence>
<evidence type="ECO:0000256" key="1">
    <source>
        <dbReference type="PROSITE-ProRule" id="PRU00182"/>
    </source>
</evidence>